<organism evidence="1 2">
    <name type="scientific">Elysia marginata</name>
    <dbReference type="NCBI Taxonomy" id="1093978"/>
    <lineage>
        <taxon>Eukaryota</taxon>
        <taxon>Metazoa</taxon>
        <taxon>Spiralia</taxon>
        <taxon>Lophotrochozoa</taxon>
        <taxon>Mollusca</taxon>
        <taxon>Gastropoda</taxon>
        <taxon>Heterobranchia</taxon>
        <taxon>Euthyneura</taxon>
        <taxon>Panpulmonata</taxon>
        <taxon>Sacoglossa</taxon>
        <taxon>Placobranchoidea</taxon>
        <taxon>Plakobranchidae</taxon>
        <taxon>Elysia</taxon>
    </lineage>
</organism>
<evidence type="ECO:0000313" key="2">
    <source>
        <dbReference type="Proteomes" id="UP000762676"/>
    </source>
</evidence>
<dbReference type="AlphaFoldDB" id="A0AAV4GL83"/>
<accession>A0AAV4GL83</accession>
<name>A0AAV4GL83_9GAST</name>
<keyword evidence="2" id="KW-1185">Reference proteome</keyword>
<proteinExistence type="predicted"/>
<comment type="caution">
    <text evidence="1">The sequence shown here is derived from an EMBL/GenBank/DDBJ whole genome shotgun (WGS) entry which is preliminary data.</text>
</comment>
<reference evidence="1 2" key="1">
    <citation type="journal article" date="2021" name="Elife">
        <title>Chloroplast acquisition without the gene transfer in kleptoplastic sea slugs, Plakobranchus ocellatus.</title>
        <authorList>
            <person name="Maeda T."/>
            <person name="Takahashi S."/>
            <person name="Yoshida T."/>
            <person name="Shimamura S."/>
            <person name="Takaki Y."/>
            <person name="Nagai Y."/>
            <person name="Toyoda A."/>
            <person name="Suzuki Y."/>
            <person name="Arimoto A."/>
            <person name="Ishii H."/>
            <person name="Satoh N."/>
            <person name="Nishiyama T."/>
            <person name="Hasebe M."/>
            <person name="Maruyama T."/>
            <person name="Minagawa J."/>
            <person name="Obokata J."/>
            <person name="Shigenobu S."/>
        </authorList>
    </citation>
    <scope>NUCLEOTIDE SEQUENCE [LARGE SCALE GENOMIC DNA]</scope>
</reference>
<sequence length="72" mass="7991">MGMAYIYPGGTIKPRDTAENIIPIQFTGTSRKFKQSSNDSPDLASVKVNKDCDDYVYNKDGDDYDSDDDGDD</sequence>
<evidence type="ECO:0000313" key="1">
    <source>
        <dbReference type="EMBL" id="GFR85698.1"/>
    </source>
</evidence>
<dbReference type="Proteomes" id="UP000762676">
    <property type="component" value="Unassembled WGS sequence"/>
</dbReference>
<gene>
    <name evidence="1" type="ORF">ElyMa_004180800</name>
</gene>
<protein>
    <submittedName>
        <fullName evidence="1">Uncharacterized protein</fullName>
    </submittedName>
</protein>
<dbReference type="EMBL" id="BMAT01008468">
    <property type="protein sequence ID" value="GFR85698.1"/>
    <property type="molecule type" value="Genomic_DNA"/>
</dbReference>